<keyword evidence="2" id="KW-1185">Reference proteome</keyword>
<organism evidence="1 2">
    <name type="scientific">Tepidicella xavieri</name>
    <dbReference type="NCBI Taxonomy" id="360241"/>
    <lineage>
        <taxon>Bacteria</taxon>
        <taxon>Pseudomonadati</taxon>
        <taxon>Pseudomonadota</taxon>
        <taxon>Betaproteobacteria</taxon>
        <taxon>Burkholderiales</taxon>
        <taxon>Tepidicella</taxon>
    </lineage>
</organism>
<dbReference type="Gene3D" id="4.10.220.110">
    <property type="match status" value="1"/>
</dbReference>
<reference evidence="1 2" key="1">
    <citation type="submission" date="2019-03" db="EMBL/GenBank/DDBJ databases">
        <title>Genomic Encyclopedia of Type Strains, Phase IV (KMG-IV): sequencing the most valuable type-strain genomes for metagenomic binning, comparative biology and taxonomic classification.</title>
        <authorList>
            <person name="Goeker M."/>
        </authorList>
    </citation>
    <scope>NUCLEOTIDE SEQUENCE [LARGE SCALE GENOMIC DNA]</scope>
    <source>
        <strain evidence="1 2">DSM 19605</strain>
    </source>
</reference>
<evidence type="ECO:0000313" key="2">
    <source>
        <dbReference type="Proteomes" id="UP000295510"/>
    </source>
</evidence>
<sequence length="332" mass="37008">MASLTHPAVELLYNGRDVTADLSPYLMSATYTDRLSGEADDLDVELASPSVRDTRWLADWYPDKGVTLRMRYGYRDRLLGDTGEMEVDEIEIAAPPLSVRIRALSAGITRQARTRLGRAYENLRLSQIVDAVAARLGAKRAGRIDPDPLLDRVTQYQEGDWAFLRRLLAEYGYTIKLTENNKTLAVARADHLAEQDDVAVLAPALITAWRYRDKISDVPQKVEVKHHDTQSALVYGKDAATGEVKPVDVRRIHRRARSPEDAAAQAEGEAERHAVDKTALELSLPGEPLLVAGSIVRLEGFARLDGRYLIVEARHSISRAGYTTDLQTRRLP</sequence>
<accession>A0A4R6U8K6</accession>
<gene>
    <name evidence="1" type="ORF">DFR43_11440</name>
</gene>
<dbReference type="OrthoDB" id="4070623at2"/>
<dbReference type="Gene3D" id="3.55.50.10">
    <property type="entry name" value="Baseplate protein-like domains"/>
    <property type="match status" value="1"/>
</dbReference>
<comment type="caution">
    <text evidence="1">The sequence shown here is derived from an EMBL/GenBank/DDBJ whole genome shotgun (WGS) entry which is preliminary data.</text>
</comment>
<evidence type="ECO:0008006" key="3">
    <source>
        <dbReference type="Google" id="ProtNLM"/>
    </source>
</evidence>
<dbReference type="Proteomes" id="UP000295510">
    <property type="component" value="Unassembled WGS sequence"/>
</dbReference>
<dbReference type="AlphaFoldDB" id="A0A4R6U8K6"/>
<evidence type="ECO:0000313" key="1">
    <source>
        <dbReference type="EMBL" id="TDQ40955.1"/>
    </source>
</evidence>
<dbReference type="Gene3D" id="2.30.110.50">
    <property type="match status" value="1"/>
</dbReference>
<proteinExistence type="predicted"/>
<dbReference type="SUPFAM" id="SSF69279">
    <property type="entry name" value="Phage tail proteins"/>
    <property type="match status" value="1"/>
</dbReference>
<dbReference type="RefSeq" id="WP_133598598.1">
    <property type="nucleotide sequence ID" value="NZ_SNYL01000014.1"/>
</dbReference>
<dbReference type="EMBL" id="SNYL01000014">
    <property type="protein sequence ID" value="TDQ40955.1"/>
    <property type="molecule type" value="Genomic_DNA"/>
</dbReference>
<protein>
    <recommendedName>
        <fullName evidence="3">Phage protein D</fullName>
    </recommendedName>
</protein>
<name>A0A4R6U8K6_9BURK</name>
<dbReference type="Pfam" id="PF05954">
    <property type="entry name" value="Phage_GPD"/>
    <property type="match status" value="1"/>
</dbReference>